<comment type="subcellular location">
    <subcellularLocation>
        <location evidence="1">Cell inner membrane</location>
        <topology evidence="1">Multi-pass membrane protein</topology>
    </subcellularLocation>
</comment>
<dbReference type="HAMAP" id="MF_02088">
    <property type="entry name" value="Q_prec_transport"/>
    <property type="match status" value="1"/>
</dbReference>
<evidence type="ECO:0000313" key="3">
    <source>
        <dbReference type="Proteomes" id="UP000730739"/>
    </source>
</evidence>
<keyword evidence="1" id="KW-0472">Membrane</keyword>
<name>A0ABS4R2T5_9HYPH</name>
<comment type="similarity">
    <text evidence="1">Belongs to the vitamin uptake transporter (VUT/ECF) (TC 2.A.88) family. Q precursor transporter subfamily.</text>
</comment>
<dbReference type="PANTHER" id="PTHR34300">
    <property type="entry name" value="QUEUOSINE PRECURSOR TRANSPORTER-RELATED"/>
    <property type="match status" value="1"/>
</dbReference>
<keyword evidence="1" id="KW-1133">Transmembrane helix</keyword>
<feature type="transmembrane region" description="Helical" evidence="1">
    <location>
        <begin position="7"/>
        <end position="29"/>
    </location>
</feature>
<keyword evidence="3" id="KW-1185">Reference proteome</keyword>
<feature type="transmembrane region" description="Helical" evidence="1">
    <location>
        <begin position="93"/>
        <end position="111"/>
    </location>
</feature>
<proteinExistence type="inferred from homology"/>
<dbReference type="InterPro" id="IPR003744">
    <property type="entry name" value="YhhQ"/>
</dbReference>
<protein>
    <recommendedName>
        <fullName evidence="1">Probable queuosine precursor transporter</fullName>
        <shortName evidence="1">Q precursor transporter</shortName>
    </recommendedName>
</protein>
<comment type="caution">
    <text evidence="2">The sequence shown here is derived from an EMBL/GenBank/DDBJ whole genome shotgun (WGS) entry which is preliminary data.</text>
</comment>
<reference evidence="2 3" key="1">
    <citation type="submission" date="2021-03" db="EMBL/GenBank/DDBJ databases">
        <title>Genomic Encyclopedia of Type Strains, Phase IV (KMG-IV): sequencing the most valuable type-strain genomes for metagenomic binning, comparative biology and taxonomic classification.</title>
        <authorList>
            <person name="Goeker M."/>
        </authorList>
    </citation>
    <scope>NUCLEOTIDE SEQUENCE [LARGE SCALE GENOMIC DNA]</scope>
    <source>
        <strain evidence="2 3">DSM 13372</strain>
    </source>
</reference>
<evidence type="ECO:0000256" key="1">
    <source>
        <dbReference type="HAMAP-Rule" id="MF_02088"/>
    </source>
</evidence>
<dbReference type="EMBL" id="JAGILA010000005">
    <property type="protein sequence ID" value="MBP2237222.1"/>
    <property type="molecule type" value="Genomic_DNA"/>
</dbReference>
<dbReference type="PANTHER" id="PTHR34300:SF1">
    <property type="entry name" value="QUEUOSINE PRECURSOR TRANSPORTER"/>
    <property type="match status" value="1"/>
</dbReference>
<organism evidence="2 3">
    <name type="scientific">Sinorhizobium kostiense</name>
    <dbReference type="NCBI Taxonomy" id="76747"/>
    <lineage>
        <taxon>Bacteria</taxon>
        <taxon>Pseudomonadati</taxon>
        <taxon>Pseudomonadota</taxon>
        <taxon>Alphaproteobacteria</taxon>
        <taxon>Hyphomicrobiales</taxon>
        <taxon>Rhizobiaceae</taxon>
        <taxon>Sinorhizobium/Ensifer group</taxon>
        <taxon>Sinorhizobium</taxon>
    </lineage>
</organism>
<keyword evidence="1" id="KW-0813">Transport</keyword>
<feature type="transmembrane region" description="Helical" evidence="1">
    <location>
        <begin position="123"/>
        <end position="149"/>
    </location>
</feature>
<comment type="function">
    <text evidence="1">Involved in the import of queuosine (Q) precursors, required for Q precursor salvage.</text>
</comment>
<dbReference type="RefSeq" id="WP_209603114.1">
    <property type="nucleotide sequence ID" value="NZ_JAGILA010000005.1"/>
</dbReference>
<evidence type="ECO:0000313" key="2">
    <source>
        <dbReference type="EMBL" id="MBP2237222.1"/>
    </source>
</evidence>
<dbReference type="Proteomes" id="UP000730739">
    <property type="component" value="Unassembled WGS sequence"/>
</dbReference>
<keyword evidence="1" id="KW-1003">Cell membrane</keyword>
<dbReference type="Pfam" id="PF02592">
    <property type="entry name" value="Vut_1"/>
    <property type="match status" value="1"/>
</dbReference>
<feature type="transmembrane region" description="Helical" evidence="1">
    <location>
        <begin position="41"/>
        <end position="59"/>
    </location>
</feature>
<keyword evidence="1" id="KW-0812">Transmembrane</keyword>
<keyword evidence="1" id="KW-0997">Cell inner membrane</keyword>
<gene>
    <name evidence="2" type="ORF">J2Z31_003740</name>
</gene>
<feature type="transmembrane region" description="Helical" evidence="1">
    <location>
        <begin position="173"/>
        <end position="195"/>
    </location>
</feature>
<feature type="transmembrane region" description="Helical" evidence="1">
    <location>
        <begin position="71"/>
        <end position="87"/>
    </location>
</feature>
<accession>A0ABS4R2T5</accession>
<sequence>MLIGRMFLVYVALMTLVVVASNFLVQYPLPGAIAGMQLGDLWTWGAFSYPFAFLVTDLTNRHFGPQIARRVVFAGFVTGVTLSMYLATPRIAIASGSAFLFGQLLDIAVFNRLRRQTWWRAPLAGSLVGSGLDTAMFFSFAFAPVFAFIGPNDAFALEATPLLGLLAPEAPRWISWALGDLLVKILCGVVLLLPYGALMSVIKPMPAATAPRVVANEVG</sequence>